<dbReference type="PANTHER" id="PTHR34220:SF7">
    <property type="entry name" value="SENSOR HISTIDINE KINASE YPDA"/>
    <property type="match status" value="1"/>
</dbReference>
<dbReference type="EMBL" id="VSSQ01120965">
    <property type="protein sequence ID" value="MPN53642.1"/>
    <property type="molecule type" value="Genomic_DNA"/>
</dbReference>
<dbReference type="AlphaFoldDB" id="A0A645IS35"/>
<keyword evidence="2" id="KW-0418">Kinase</keyword>
<evidence type="ECO:0000259" key="1">
    <source>
        <dbReference type="Pfam" id="PF02518"/>
    </source>
</evidence>
<organism evidence="2">
    <name type="scientific">bioreactor metagenome</name>
    <dbReference type="NCBI Taxonomy" id="1076179"/>
    <lineage>
        <taxon>unclassified sequences</taxon>
        <taxon>metagenomes</taxon>
        <taxon>ecological metagenomes</taxon>
    </lineage>
</organism>
<dbReference type="InterPro" id="IPR003594">
    <property type="entry name" value="HATPase_dom"/>
</dbReference>
<reference evidence="2" key="1">
    <citation type="submission" date="2019-08" db="EMBL/GenBank/DDBJ databases">
        <authorList>
            <person name="Kucharzyk K."/>
            <person name="Murdoch R.W."/>
            <person name="Higgins S."/>
            <person name="Loffler F."/>
        </authorList>
    </citation>
    <scope>NUCLEOTIDE SEQUENCE</scope>
</reference>
<comment type="caution">
    <text evidence="2">The sequence shown here is derived from an EMBL/GenBank/DDBJ whole genome shotgun (WGS) entry which is preliminary data.</text>
</comment>
<evidence type="ECO:0000313" key="2">
    <source>
        <dbReference type="EMBL" id="MPN53642.1"/>
    </source>
</evidence>
<dbReference type="Gene3D" id="3.30.565.10">
    <property type="entry name" value="Histidine kinase-like ATPase, C-terminal domain"/>
    <property type="match status" value="1"/>
</dbReference>
<keyword evidence="2" id="KW-0808">Transferase</keyword>
<dbReference type="InterPro" id="IPR036890">
    <property type="entry name" value="HATPase_C_sf"/>
</dbReference>
<dbReference type="Pfam" id="PF02518">
    <property type="entry name" value="HATPase_c"/>
    <property type="match status" value="1"/>
</dbReference>
<feature type="domain" description="Histidine kinase/HSP90-like ATPase" evidence="1">
    <location>
        <begin position="45"/>
        <end position="149"/>
    </location>
</feature>
<dbReference type="InterPro" id="IPR050640">
    <property type="entry name" value="Bact_2-comp_sensor_kinase"/>
</dbReference>
<dbReference type="EC" id="2.7.13.3" evidence="2"/>
<dbReference type="GO" id="GO:0004673">
    <property type="term" value="F:protein histidine kinase activity"/>
    <property type="evidence" value="ECO:0007669"/>
    <property type="project" value="UniProtKB-EC"/>
</dbReference>
<protein>
    <submittedName>
        <fullName evidence="2">Sensor histidine kinase BtsS</fullName>
        <ecNumber evidence="2">2.7.13.3</ecNumber>
    </submittedName>
</protein>
<dbReference type="PANTHER" id="PTHR34220">
    <property type="entry name" value="SENSOR HISTIDINE KINASE YPDA"/>
    <property type="match status" value="1"/>
</dbReference>
<accession>A0A645IS35</accession>
<name>A0A645IS35_9ZZZZ</name>
<dbReference type="SUPFAM" id="SSF55874">
    <property type="entry name" value="ATPase domain of HSP90 chaperone/DNA topoisomerase II/histidine kinase"/>
    <property type="match status" value="1"/>
</dbReference>
<gene>
    <name evidence="2" type="primary">btsS_16</name>
    <name evidence="2" type="ORF">SDC9_201306</name>
</gene>
<proteinExistence type="predicted"/>
<sequence length="161" mass="18722">MNKDDFINIEDEIENVFNYITIQKIRYGDIFDVRFNIDKNLKYEKILKFILQPIVENCILHGFEENENQNFIDIIACDKDEFIYFEILDNGVGITEDKLKDGSFDIDKFAGIGVKNIKERLNIYYEGIYTFEIISSKEKGTRTKILIPKIAGGILNESTNS</sequence>